<dbReference type="PANTHER" id="PTHR43390:SF1">
    <property type="entry name" value="CHLOROPLAST PROCESSING PEPTIDASE"/>
    <property type="match status" value="1"/>
</dbReference>
<reference evidence="3" key="1">
    <citation type="journal article" date="2015" name="Proc. Natl. Acad. Sci. U.S.A.">
        <title>Networks of energetic and metabolic interactions define dynamics in microbial communities.</title>
        <authorList>
            <person name="Embree M."/>
            <person name="Liu J.K."/>
            <person name="Al-Bassam M.M."/>
            <person name="Zengler K."/>
        </authorList>
    </citation>
    <scope>NUCLEOTIDE SEQUENCE</scope>
</reference>
<organism evidence="3">
    <name type="scientific">hydrocarbon metagenome</name>
    <dbReference type="NCBI Taxonomy" id="938273"/>
    <lineage>
        <taxon>unclassified sequences</taxon>
        <taxon>metagenomes</taxon>
        <taxon>ecological metagenomes</taxon>
    </lineage>
</organism>
<dbReference type="InterPro" id="IPR019533">
    <property type="entry name" value="Peptidase_S26"/>
</dbReference>
<keyword evidence="3" id="KW-0378">Hydrolase</keyword>
<comment type="similarity">
    <text evidence="1">Belongs to the peptidase S26 family.</text>
</comment>
<name>A0A0W8E396_9ZZZZ</name>
<gene>
    <name evidence="3" type="ORF">ASZ90_019425</name>
</gene>
<dbReference type="InterPro" id="IPR000223">
    <property type="entry name" value="Pept_S26A_signal_pept_1"/>
</dbReference>
<evidence type="ECO:0000256" key="1">
    <source>
        <dbReference type="ARBA" id="ARBA00009370"/>
    </source>
</evidence>
<dbReference type="GO" id="GO:0009003">
    <property type="term" value="F:signal peptidase activity"/>
    <property type="evidence" value="ECO:0007669"/>
    <property type="project" value="UniProtKB-EC"/>
</dbReference>
<accession>A0A0W8E396</accession>
<dbReference type="GO" id="GO:0004252">
    <property type="term" value="F:serine-type endopeptidase activity"/>
    <property type="evidence" value="ECO:0007669"/>
    <property type="project" value="InterPro"/>
</dbReference>
<evidence type="ECO:0000259" key="2">
    <source>
        <dbReference type="Pfam" id="PF10502"/>
    </source>
</evidence>
<dbReference type="PANTHER" id="PTHR43390">
    <property type="entry name" value="SIGNAL PEPTIDASE I"/>
    <property type="match status" value="1"/>
</dbReference>
<dbReference type="EC" id="3.4.21.89" evidence="3"/>
<dbReference type="AlphaFoldDB" id="A0A0W8E396"/>
<protein>
    <submittedName>
        <fullName evidence="3">Signal peptidase i</fullName>
        <ecNumber evidence="3">3.4.21.89</ecNumber>
    </submittedName>
</protein>
<dbReference type="Pfam" id="PF10502">
    <property type="entry name" value="Peptidase_S26"/>
    <property type="match status" value="1"/>
</dbReference>
<dbReference type="Gene3D" id="2.10.109.10">
    <property type="entry name" value="Umud Fragment, subunit A"/>
    <property type="match status" value="1"/>
</dbReference>
<feature type="domain" description="Peptidase S26" evidence="2">
    <location>
        <begin position="9"/>
        <end position="49"/>
    </location>
</feature>
<evidence type="ECO:0000313" key="3">
    <source>
        <dbReference type="EMBL" id="KUG03160.1"/>
    </source>
</evidence>
<dbReference type="SUPFAM" id="SSF51306">
    <property type="entry name" value="LexA/Signal peptidase"/>
    <property type="match status" value="1"/>
</dbReference>
<comment type="caution">
    <text evidence="3">The sequence shown here is derived from an EMBL/GenBank/DDBJ whole genome shotgun (WGS) entry which is preliminary data.</text>
</comment>
<dbReference type="CDD" id="cd06530">
    <property type="entry name" value="S26_SPase_I"/>
    <property type="match status" value="1"/>
</dbReference>
<dbReference type="EMBL" id="LNQE01001891">
    <property type="protein sequence ID" value="KUG03160.1"/>
    <property type="molecule type" value="Genomic_DNA"/>
</dbReference>
<dbReference type="InterPro" id="IPR036286">
    <property type="entry name" value="LexA/Signal_pep-like_sf"/>
</dbReference>
<dbReference type="GO" id="GO:0016020">
    <property type="term" value="C:membrane"/>
    <property type="evidence" value="ECO:0007669"/>
    <property type="project" value="InterPro"/>
</dbReference>
<proteinExistence type="inferred from homology"/>
<sequence>MDYQFGLVVVPLDRYFLMADNRNSSYDSHLWGAWLTRDHLIGKAFVTYWPLNNVHTLQRYTS</sequence>
<dbReference type="GO" id="GO:0006465">
    <property type="term" value="P:signal peptide processing"/>
    <property type="evidence" value="ECO:0007669"/>
    <property type="project" value="InterPro"/>
</dbReference>